<evidence type="ECO:0008006" key="3">
    <source>
        <dbReference type="Google" id="ProtNLM"/>
    </source>
</evidence>
<evidence type="ECO:0000313" key="2">
    <source>
        <dbReference type="Proteomes" id="UP000322080"/>
    </source>
</evidence>
<organism evidence="1 2">
    <name type="scientific">Maritimibacter fusiformis</name>
    <dbReference type="NCBI Taxonomy" id="2603819"/>
    <lineage>
        <taxon>Bacteria</taxon>
        <taxon>Pseudomonadati</taxon>
        <taxon>Pseudomonadota</taxon>
        <taxon>Alphaproteobacteria</taxon>
        <taxon>Rhodobacterales</taxon>
        <taxon>Roseobacteraceae</taxon>
        <taxon>Maritimibacter</taxon>
    </lineage>
</organism>
<protein>
    <recommendedName>
        <fullName evidence="3">Restriction endonuclease</fullName>
    </recommendedName>
</protein>
<gene>
    <name evidence="1" type="ORF">FVF75_04595</name>
</gene>
<reference evidence="1 2" key="1">
    <citation type="submission" date="2019-08" db="EMBL/GenBank/DDBJ databases">
        <title>Identification of a novel species of the genus Boseongicola.</title>
        <authorList>
            <person name="Zhang X.-Q."/>
        </authorList>
    </citation>
    <scope>NUCLEOTIDE SEQUENCE [LARGE SCALE GENOMIC DNA]</scope>
    <source>
        <strain evidence="1 2">HY14</strain>
    </source>
</reference>
<dbReference type="RefSeq" id="WP_148376679.1">
    <property type="nucleotide sequence ID" value="NZ_VSIY01000004.1"/>
</dbReference>
<keyword evidence="2" id="KW-1185">Reference proteome</keyword>
<proteinExistence type="predicted"/>
<dbReference type="Proteomes" id="UP000322080">
    <property type="component" value="Unassembled WGS sequence"/>
</dbReference>
<dbReference type="AlphaFoldDB" id="A0A5D0RK71"/>
<accession>A0A5D0RK71</accession>
<sequence>MGYKTTLRADRHEDLRQELTSWGKLAPDRLDARGHQKELERWVFNRFLRAIVPTGEFEFPIIVQEGENPDFFFSAGQARLGIEVTEAVDPEEQAQWTQEARDARTSKELIVRGMDIDTPGRSQMAHTAVRSAHTRKIAQCSPATDALLMYLNTSATLFEDAQNVLSWLDGAIPRNTRFQRVWVLDEKDLFELKSGSHVASLETK</sequence>
<comment type="caution">
    <text evidence="1">The sequence shown here is derived from an EMBL/GenBank/DDBJ whole genome shotgun (WGS) entry which is preliminary data.</text>
</comment>
<dbReference type="EMBL" id="VSIY01000004">
    <property type="protein sequence ID" value="TYB82020.1"/>
    <property type="molecule type" value="Genomic_DNA"/>
</dbReference>
<name>A0A5D0RK71_9RHOB</name>
<evidence type="ECO:0000313" key="1">
    <source>
        <dbReference type="EMBL" id="TYB82020.1"/>
    </source>
</evidence>